<dbReference type="OrthoDB" id="26387at2759"/>
<sequence length="240" mass="28151">MLQKIIASGIKEFGFSAVQYLSNDMELKEFQKSLADSWSIISDDKTAHFQICKVYRLYFMKLAPILIDLMNKLCFKNTQLMKLLLKTTFKRTSLAQVYVTNEEFVWKDLRNNMIIRILMVARYSETGRMYAASLFLNNLSHLYSRYLLDHSEKTCSFLDMIDQILCYPSIVIYVVEKDFLRKFMIIVSQSLHGLVIKNGVDIVHLFQKDKNKRRQLLRVIDINKLVYSCLCISLNDIEVP</sequence>
<dbReference type="AlphaFoldDB" id="A0A0C2MAE5"/>
<evidence type="ECO:0000313" key="2">
    <source>
        <dbReference type="Proteomes" id="UP000031668"/>
    </source>
</evidence>
<dbReference type="EMBL" id="JWZT01004487">
    <property type="protein sequence ID" value="KII63971.1"/>
    <property type="molecule type" value="Genomic_DNA"/>
</dbReference>
<evidence type="ECO:0000313" key="1">
    <source>
        <dbReference type="EMBL" id="KII63971.1"/>
    </source>
</evidence>
<protein>
    <submittedName>
        <fullName evidence="1">Uncharacterized protein</fullName>
    </submittedName>
</protein>
<comment type="caution">
    <text evidence="1">The sequence shown here is derived from an EMBL/GenBank/DDBJ whole genome shotgun (WGS) entry which is preliminary data.</text>
</comment>
<reference evidence="1 2" key="1">
    <citation type="journal article" date="2014" name="Genome Biol. Evol.">
        <title>The genome of the myxosporean Thelohanellus kitauei shows adaptations to nutrient acquisition within its fish host.</title>
        <authorList>
            <person name="Yang Y."/>
            <person name="Xiong J."/>
            <person name="Zhou Z."/>
            <person name="Huo F."/>
            <person name="Miao W."/>
            <person name="Ran C."/>
            <person name="Liu Y."/>
            <person name="Zhang J."/>
            <person name="Feng J."/>
            <person name="Wang M."/>
            <person name="Wang M."/>
            <person name="Wang L."/>
            <person name="Yao B."/>
        </authorList>
    </citation>
    <scope>NUCLEOTIDE SEQUENCE [LARGE SCALE GENOMIC DNA]</scope>
    <source>
        <strain evidence="1">Wuqing</strain>
    </source>
</reference>
<organism evidence="1 2">
    <name type="scientific">Thelohanellus kitauei</name>
    <name type="common">Myxosporean</name>
    <dbReference type="NCBI Taxonomy" id="669202"/>
    <lineage>
        <taxon>Eukaryota</taxon>
        <taxon>Metazoa</taxon>
        <taxon>Cnidaria</taxon>
        <taxon>Myxozoa</taxon>
        <taxon>Myxosporea</taxon>
        <taxon>Bivalvulida</taxon>
        <taxon>Platysporina</taxon>
        <taxon>Myxobolidae</taxon>
        <taxon>Thelohanellus</taxon>
    </lineage>
</organism>
<name>A0A0C2MAE5_THEKT</name>
<accession>A0A0C2MAE5</accession>
<keyword evidence="2" id="KW-1185">Reference proteome</keyword>
<gene>
    <name evidence="1" type="ORF">RF11_14978</name>
</gene>
<proteinExistence type="predicted"/>
<dbReference type="Proteomes" id="UP000031668">
    <property type="component" value="Unassembled WGS sequence"/>
</dbReference>